<dbReference type="InterPro" id="IPR036352">
    <property type="entry name" value="Semap_dom_sf"/>
</dbReference>
<evidence type="ECO:0000256" key="1">
    <source>
        <dbReference type="ARBA" id="ARBA00004613"/>
    </source>
</evidence>
<comment type="caution">
    <text evidence="8">Lacks conserved residue(s) required for the propagation of feature annotation.</text>
</comment>
<dbReference type="EMBL" id="JAGXEW010000010">
    <property type="protein sequence ID" value="KAK1166912.1"/>
    <property type="molecule type" value="Genomic_DNA"/>
</dbReference>
<dbReference type="InterPro" id="IPR015943">
    <property type="entry name" value="WD40/YVTN_repeat-like_dom_sf"/>
</dbReference>
<dbReference type="GO" id="GO:0030335">
    <property type="term" value="P:positive regulation of cell migration"/>
    <property type="evidence" value="ECO:0007669"/>
    <property type="project" value="TreeGrafter"/>
</dbReference>
<reference evidence="13" key="1">
    <citation type="submission" date="2022-02" db="EMBL/GenBank/DDBJ databases">
        <title>Atlantic sturgeon de novo genome assembly.</title>
        <authorList>
            <person name="Stock M."/>
            <person name="Klopp C."/>
            <person name="Guiguen Y."/>
            <person name="Cabau C."/>
            <person name="Parinello H."/>
            <person name="Santidrian Yebra-Pimentel E."/>
            <person name="Kuhl H."/>
            <person name="Dirks R.P."/>
            <person name="Guessner J."/>
            <person name="Wuertz S."/>
            <person name="Du K."/>
            <person name="Schartl M."/>
        </authorList>
    </citation>
    <scope>NUCLEOTIDE SEQUENCE</scope>
    <source>
        <strain evidence="13">STURGEONOMICS-FGT-2020</strain>
        <tissue evidence="13">Whole blood</tissue>
    </source>
</reference>
<keyword evidence="10" id="KW-1133">Transmembrane helix</keyword>
<dbReference type="PANTHER" id="PTHR11036:SF36">
    <property type="entry name" value="SEMAPHORIN-3D"/>
    <property type="match status" value="1"/>
</dbReference>
<dbReference type="GO" id="GO:0030215">
    <property type="term" value="F:semaphorin receptor binding"/>
    <property type="evidence" value="ECO:0007669"/>
    <property type="project" value="InterPro"/>
</dbReference>
<proteinExistence type="inferred from homology"/>
<dbReference type="FunFam" id="2.60.40.10:FF:000030">
    <property type="entry name" value="Semaphorin 3F like"/>
    <property type="match status" value="1"/>
</dbReference>
<dbReference type="InterPro" id="IPR013783">
    <property type="entry name" value="Ig-like_fold"/>
</dbReference>
<name>A0AAD8DDW0_ACIOX</name>
<evidence type="ECO:0000256" key="8">
    <source>
        <dbReference type="PROSITE-ProRule" id="PRU00352"/>
    </source>
</evidence>
<gene>
    <name evidence="13" type="primary">SEMA3D</name>
    <name evidence="13" type="ORF">AOXY_G11541</name>
</gene>
<evidence type="ECO:0000256" key="5">
    <source>
        <dbReference type="ARBA" id="ARBA00023157"/>
    </source>
</evidence>
<keyword evidence="10" id="KW-0472">Membrane</keyword>
<dbReference type="Pfam" id="PF01403">
    <property type="entry name" value="Sema"/>
    <property type="match status" value="1"/>
</dbReference>
<keyword evidence="14" id="KW-1185">Reference proteome</keyword>
<organism evidence="13 14">
    <name type="scientific">Acipenser oxyrinchus oxyrinchus</name>
    <dbReference type="NCBI Taxonomy" id="40147"/>
    <lineage>
        <taxon>Eukaryota</taxon>
        <taxon>Metazoa</taxon>
        <taxon>Chordata</taxon>
        <taxon>Craniata</taxon>
        <taxon>Vertebrata</taxon>
        <taxon>Euteleostomi</taxon>
        <taxon>Actinopterygii</taxon>
        <taxon>Chondrostei</taxon>
        <taxon>Acipenseriformes</taxon>
        <taxon>Acipenseridae</taxon>
        <taxon>Acipenser</taxon>
    </lineage>
</organism>
<dbReference type="InterPro" id="IPR027231">
    <property type="entry name" value="Semaphorin"/>
</dbReference>
<evidence type="ECO:0000256" key="6">
    <source>
        <dbReference type="ARBA" id="ARBA00023180"/>
    </source>
</evidence>
<dbReference type="InterPro" id="IPR036179">
    <property type="entry name" value="Ig-like_dom_sf"/>
</dbReference>
<dbReference type="CDD" id="cd05871">
    <property type="entry name" value="Ig_Sema3"/>
    <property type="match status" value="1"/>
</dbReference>
<evidence type="ECO:0000256" key="10">
    <source>
        <dbReference type="SAM" id="Phobius"/>
    </source>
</evidence>
<evidence type="ECO:0000256" key="9">
    <source>
        <dbReference type="SAM" id="MobiDB-lite"/>
    </source>
</evidence>
<dbReference type="PROSITE" id="PS51004">
    <property type="entry name" value="SEMA"/>
    <property type="match status" value="1"/>
</dbReference>
<dbReference type="SMART" id="SM00630">
    <property type="entry name" value="Sema"/>
    <property type="match status" value="1"/>
</dbReference>
<evidence type="ECO:0000259" key="11">
    <source>
        <dbReference type="PROSITE" id="PS50835"/>
    </source>
</evidence>
<dbReference type="Gene3D" id="2.130.10.10">
    <property type="entry name" value="YVTN repeat-like/Quinoprotein amine dehydrogenase"/>
    <property type="match status" value="1"/>
</dbReference>
<feature type="region of interest" description="Disordered" evidence="9">
    <location>
        <begin position="691"/>
        <end position="710"/>
    </location>
</feature>
<dbReference type="AlphaFoldDB" id="A0AAD8DDW0"/>
<dbReference type="Proteomes" id="UP001230051">
    <property type="component" value="Unassembled WGS sequence"/>
</dbReference>
<keyword evidence="6" id="KW-0325">Glycoprotein</keyword>
<evidence type="ECO:0000313" key="14">
    <source>
        <dbReference type="Proteomes" id="UP001230051"/>
    </source>
</evidence>
<keyword evidence="10" id="KW-0812">Transmembrane</keyword>
<dbReference type="GO" id="GO:0045499">
    <property type="term" value="F:chemorepellent activity"/>
    <property type="evidence" value="ECO:0007669"/>
    <property type="project" value="TreeGrafter"/>
</dbReference>
<keyword evidence="3" id="KW-0964">Secreted</keyword>
<evidence type="ECO:0000256" key="7">
    <source>
        <dbReference type="ARBA" id="ARBA00023319"/>
    </source>
</evidence>
<keyword evidence="5" id="KW-1015">Disulfide bond</keyword>
<dbReference type="Gene3D" id="2.60.40.10">
    <property type="entry name" value="Immunoglobulins"/>
    <property type="match status" value="1"/>
</dbReference>
<dbReference type="GO" id="GO:0005615">
    <property type="term" value="C:extracellular space"/>
    <property type="evidence" value="ECO:0007669"/>
    <property type="project" value="TreeGrafter"/>
</dbReference>
<comment type="caution">
    <text evidence="13">The sequence shown here is derived from an EMBL/GenBank/DDBJ whole genome shotgun (WGS) entry which is preliminary data.</text>
</comment>
<keyword evidence="7" id="KW-0393">Immunoglobulin domain</keyword>
<dbReference type="PANTHER" id="PTHR11036">
    <property type="entry name" value="SEMAPHORIN"/>
    <property type="match status" value="1"/>
</dbReference>
<dbReference type="GO" id="GO:0035295">
    <property type="term" value="P:tube development"/>
    <property type="evidence" value="ECO:0007669"/>
    <property type="project" value="UniProtKB-ARBA"/>
</dbReference>
<sequence>MDLAIDDNKSIGRRWHGSPFQLVLWLFGLLLLIFPHVDTLKQNIPRLKLSYKELQFSNSCMPFLGSADGLNYQTLLLDEERGLLLLGAKDHIFLLGLDDLNKNPRKIHWPASKEGFEQCKLAGKNVYTECANFIRVLHNYNKTHVYACGTGAFHPVCGFIETGGLGEETTFRLNKQSLESGRLKCPFDPWQPFTSVLTDEYLYAGTASDFLGKDTAFTRSLGPPHDRHYLRTDISEHYWINEAKFIAAHPIPDTYNPDDDKIYFFFRETSRESSVFDKTIFSRVARVCKNDVGGLRSLTNKWTTFLKARLVCSIPGPDGVDTHFDELQDMFLLSTKDERNPIVYGVFTTSSSIFKGSAVCVYRMADIRAVFNGPYAHKEGPDHRWVEYEGKIPYPRPGTCPSRTYDPLIKTTKDFPDDVISFIKYHPMMYRPVYPLTAKPVFTRINVDYQLTQIVVDRVGAEDGQYDVMFLGTDVGTVLKVVSVTKENWVTEEVVLEELQVFKVPSPILNMEMSSKQQQLFIGSRDGLVQLSLHRCDIYGKVCAECCLARDPYCAWDGYACSRYIPASKRRARRQDIKHGDPSSQCWDLEDSMSNEPAEEKLIFGVEYNSTFLECVPKSQQAYTRWFLQRSESDHREEVKPDERVMKTELGLLIRTLHKKDTGTYYCTAQEHTFTHTVVKLNLKVIENEQMENTQKAEDEEGRARESTLESRNRYKDYLQLLSSPTFTLDDYCEQKWHRERRRQKHRGSAGKWKHMQEIKKRRNRRHHTRHPSRNPEDADT</sequence>
<evidence type="ECO:0000256" key="4">
    <source>
        <dbReference type="ARBA" id="ARBA00022729"/>
    </source>
</evidence>
<dbReference type="SMART" id="SM00423">
    <property type="entry name" value="PSI"/>
    <property type="match status" value="1"/>
</dbReference>
<comment type="similarity">
    <text evidence="2">Belongs to the semaphorin family.</text>
</comment>
<evidence type="ECO:0000313" key="13">
    <source>
        <dbReference type="EMBL" id="KAK1166912.1"/>
    </source>
</evidence>
<keyword evidence="4" id="KW-0732">Signal</keyword>
<dbReference type="GO" id="GO:0001755">
    <property type="term" value="P:neural crest cell migration"/>
    <property type="evidence" value="ECO:0007669"/>
    <property type="project" value="TreeGrafter"/>
</dbReference>
<protein>
    <submittedName>
        <fullName evidence="13">Semaphorin-3D-like</fullName>
    </submittedName>
</protein>
<dbReference type="Gene3D" id="3.30.1680.10">
    <property type="entry name" value="ligand-binding face of the semaphorins, domain 2"/>
    <property type="match status" value="1"/>
</dbReference>
<dbReference type="InterPro" id="IPR007110">
    <property type="entry name" value="Ig-like_dom"/>
</dbReference>
<dbReference type="SUPFAM" id="SSF48726">
    <property type="entry name" value="Immunoglobulin"/>
    <property type="match status" value="1"/>
</dbReference>
<feature type="compositionally biased region" description="Basic residues" evidence="9">
    <location>
        <begin position="740"/>
        <end position="773"/>
    </location>
</feature>
<feature type="domain" description="Ig-like" evidence="11">
    <location>
        <begin position="613"/>
        <end position="679"/>
    </location>
</feature>
<dbReference type="SUPFAM" id="SSF101912">
    <property type="entry name" value="Sema domain"/>
    <property type="match status" value="1"/>
</dbReference>
<comment type="subcellular location">
    <subcellularLocation>
        <location evidence="1">Secreted</location>
    </subcellularLocation>
</comment>
<feature type="region of interest" description="Disordered" evidence="9">
    <location>
        <begin position="740"/>
        <end position="781"/>
    </location>
</feature>
<dbReference type="InterPro" id="IPR001627">
    <property type="entry name" value="Semap_dom"/>
</dbReference>
<evidence type="ECO:0000259" key="12">
    <source>
        <dbReference type="PROSITE" id="PS51004"/>
    </source>
</evidence>
<feature type="domain" description="Sema" evidence="12">
    <location>
        <begin position="46"/>
        <end position="533"/>
    </location>
</feature>
<dbReference type="GO" id="GO:0071526">
    <property type="term" value="P:semaphorin-plexin signaling pathway"/>
    <property type="evidence" value="ECO:0007669"/>
    <property type="project" value="TreeGrafter"/>
</dbReference>
<evidence type="ECO:0000256" key="2">
    <source>
        <dbReference type="ARBA" id="ARBA00009492"/>
    </source>
</evidence>
<dbReference type="FunFam" id="2.130.10.10:FF:000015">
    <property type="entry name" value="Semaphorin 3B"/>
    <property type="match status" value="1"/>
</dbReference>
<dbReference type="PROSITE" id="PS50835">
    <property type="entry name" value="IG_LIKE"/>
    <property type="match status" value="1"/>
</dbReference>
<accession>A0AAD8DDW0</accession>
<dbReference type="InterPro" id="IPR016201">
    <property type="entry name" value="PSI"/>
</dbReference>
<dbReference type="GO" id="GO:0005886">
    <property type="term" value="C:plasma membrane"/>
    <property type="evidence" value="ECO:0007669"/>
    <property type="project" value="TreeGrafter"/>
</dbReference>
<dbReference type="SUPFAM" id="SSF103575">
    <property type="entry name" value="Plexin repeat"/>
    <property type="match status" value="1"/>
</dbReference>
<evidence type="ECO:0000256" key="3">
    <source>
        <dbReference type="ARBA" id="ARBA00022525"/>
    </source>
</evidence>
<dbReference type="GO" id="GO:0007411">
    <property type="term" value="P:axon guidance"/>
    <property type="evidence" value="ECO:0007669"/>
    <property type="project" value="TreeGrafter"/>
</dbReference>
<dbReference type="FunFam" id="3.30.1680.10:FF:000001">
    <property type="entry name" value="Semaphorin 3F like"/>
    <property type="match status" value="1"/>
</dbReference>
<feature type="transmembrane region" description="Helical" evidence="10">
    <location>
        <begin position="20"/>
        <end position="37"/>
    </location>
</feature>